<accession>A0A7W4IBU3</accession>
<dbReference type="EMBL" id="JABEQJ010000007">
    <property type="protein sequence ID" value="MBB2159999.1"/>
    <property type="molecule type" value="Genomic_DNA"/>
</dbReference>
<feature type="transmembrane region" description="Helical" evidence="1">
    <location>
        <begin position="128"/>
        <end position="146"/>
    </location>
</feature>
<sequence>MMTQKRFLFLAESYGADLSRWPPADRGPAEALLAQSPQAHAVLREQQDVDAAIARAFDAQDAELQARSAHEDPQAALARLRAGVAGRIAGQGAKTRLPRGWRHIMSRRSAAYPAWAAMAGGLLVFRRAGLVLGCACAVTAGLWLGWMQSSGGAGDPLNMFLVIPVSGGG</sequence>
<comment type="caution">
    <text evidence="2">The sequence shown here is derived from an EMBL/GenBank/DDBJ whole genome shotgun (WGS) entry which is preliminary data.</text>
</comment>
<gene>
    <name evidence="2" type="ORF">HLH48_07400</name>
</gene>
<evidence type="ECO:0000256" key="1">
    <source>
        <dbReference type="SAM" id="Phobius"/>
    </source>
</evidence>
<protein>
    <submittedName>
        <fullName evidence="2">Uncharacterized protein</fullName>
    </submittedName>
</protein>
<dbReference type="Proteomes" id="UP000589085">
    <property type="component" value="Unassembled WGS sequence"/>
</dbReference>
<organism evidence="2 3">
    <name type="scientific">Gluconacetobacter sacchari</name>
    <dbReference type="NCBI Taxonomy" id="92759"/>
    <lineage>
        <taxon>Bacteria</taxon>
        <taxon>Pseudomonadati</taxon>
        <taxon>Pseudomonadota</taxon>
        <taxon>Alphaproteobacteria</taxon>
        <taxon>Acetobacterales</taxon>
        <taxon>Acetobacteraceae</taxon>
        <taxon>Gluconacetobacter</taxon>
    </lineage>
</organism>
<proteinExistence type="predicted"/>
<keyword evidence="1" id="KW-0812">Transmembrane</keyword>
<keyword evidence="1" id="KW-0472">Membrane</keyword>
<dbReference type="RefSeq" id="WP_182996849.1">
    <property type="nucleotide sequence ID" value="NZ_JABEQJ010000007.1"/>
</dbReference>
<dbReference type="AlphaFoldDB" id="A0A7W4IBU3"/>
<keyword evidence="1" id="KW-1133">Transmembrane helix</keyword>
<evidence type="ECO:0000313" key="3">
    <source>
        <dbReference type="Proteomes" id="UP000589085"/>
    </source>
</evidence>
<name>A0A7W4IBU3_9PROT</name>
<reference evidence="2 3" key="1">
    <citation type="submission" date="2020-04" db="EMBL/GenBank/DDBJ databases">
        <title>Description of novel Gluconacetobacter.</title>
        <authorList>
            <person name="Sombolestani A."/>
        </authorList>
    </citation>
    <scope>NUCLEOTIDE SEQUENCE [LARGE SCALE GENOMIC DNA]</scope>
    <source>
        <strain evidence="2 3">LMG 19747</strain>
    </source>
</reference>
<evidence type="ECO:0000313" key="2">
    <source>
        <dbReference type="EMBL" id="MBB2159999.1"/>
    </source>
</evidence>